<organism evidence="2 3">
    <name type="scientific">Phocaeicola sartorii</name>
    <dbReference type="NCBI Taxonomy" id="671267"/>
    <lineage>
        <taxon>Bacteria</taxon>
        <taxon>Pseudomonadati</taxon>
        <taxon>Bacteroidota</taxon>
        <taxon>Bacteroidia</taxon>
        <taxon>Bacteroidales</taxon>
        <taxon>Bacteroidaceae</taxon>
        <taxon>Phocaeicola</taxon>
    </lineage>
</organism>
<protein>
    <recommendedName>
        <fullName evidence="1">MobA/VirD2-like nuclease domain-containing protein</fullName>
    </recommendedName>
</protein>
<dbReference type="AlphaFoldDB" id="R9I1Y1"/>
<dbReference type="PATRIC" id="fig|1235788.3.peg.3282"/>
<dbReference type="GeneID" id="82153923"/>
<dbReference type="HOGENOM" id="CLU_022309_0_0_10"/>
<proteinExistence type="predicted"/>
<evidence type="ECO:0000259" key="1">
    <source>
        <dbReference type="Pfam" id="PF03432"/>
    </source>
</evidence>
<dbReference type="Pfam" id="PF03432">
    <property type="entry name" value="Relaxase"/>
    <property type="match status" value="1"/>
</dbReference>
<sequence length="314" mass="35754">MMAKIVKGSDFKGVVDYILDKNKETQLVVHEGLFMENRETIAMSFNAQSRMNGKVTKPVGHIALSFSKEDDPRLTNRVMAGIALEYLEKMGIKNTQFFIARHFDKEHPHVHIAFNRIDNIGNTISDRNERLRSTRICKELTLKYGLHMANGKDNVKRNRLKEPDRTKYELYDILKAEVGRCGNWNVLVANLKSQGVDVHFSYRGQTNEIQGVIFTKNGYRFNGSKVDRRFSYSKIDAALQRNRYNERMGMTAKVHDVATPNAPSGSARNELFNGSLGLLNGNGSSYNTADAEANQEMAEMLRRKKKKQRRGMGL</sequence>
<dbReference type="RefSeq" id="WP_016277509.1">
    <property type="nucleotide sequence ID" value="NZ_JABVZU010000003.1"/>
</dbReference>
<reference evidence="2 3" key="1">
    <citation type="submission" date="2013-04" db="EMBL/GenBank/DDBJ databases">
        <title>The Genome Sequence of Bacteroides massiliensis dnLKV3.</title>
        <authorList>
            <consortium name="The Broad Institute Genomics Platform"/>
            <consortium name="The Broad Institute Genome Sequencing Center for Infectious Disease"/>
            <person name="Earl A."/>
            <person name="Xavier R."/>
            <person name="Kuhn K."/>
            <person name="Stappenbeck T."/>
            <person name="Walker B."/>
            <person name="Young S."/>
            <person name="Zeng Q."/>
            <person name="Gargeya S."/>
            <person name="Fitzgerald M."/>
            <person name="Haas B."/>
            <person name="Abouelleil A."/>
            <person name="Allen A.W."/>
            <person name="Alvarado L."/>
            <person name="Arachchi H.M."/>
            <person name="Berlin A.M."/>
            <person name="Chapman S.B."/>
            <person name="Gainer-Dewar J."/>
            <person name="Goldberg J."/>
            <person name="Griggs A."/>
            <person name="Gujja S."/>
            <person name="Hansen M."/>
            <person name="Howarth C."/>
            <person name="Imamovic A."/>
            <person name="Ireland A."/>
            <person name="Larimer J."/>
            <person name="McCowan C."/>
            <person name="Murphy C."/>
            <person name="Pearson M."/>
            <person name="Poon T.W."/>
            <person name="Priest M."/>
            <person name="Roberts A."/>
            <person name="Saif S."/>
            <person name="Shea T."/>
            <person name="Sisk P."/>
            <person name="Sykes S."/>
            <person name="Wortman J."/>
            <person name="Nusbaum C."/>
            <person name="Birren B."/>
        </authorList>
    </citation>
    <scope>NUCLEOTIDE SEQUENCE [LARGE SCALE GENOMIC DNA]</scope>
    <source>
        <strain evidence="3">dnLKV3</strain>
    </source>
</reference>
<evidence type="ECO:0000313" key="3">
    <source>
        <dbReference type="Proteomes" id="UP000014200"/>
    </source>
</evidence>
<dbReference type="STRING" id="1235788.C802_03191"/>
<dbReference type="OrthoDB" id="1525197at2"/>
<gene>
    <name evidence="2" type="ORF">C802_03191</name>
</gene>
<dbReference type="Proteomes" id="UP000014200">
    <property type="component" value="Unassembled WGS sequence"/>
</dbReference>
<accession>R9I1Y1</accession>
<dbReference type="EMBL" id="ASSP01000020">
    <property type="protein sequence ID" value="EOS10214.1"/>
    <property type="molecule type" value="Genomic_DNA"/>
</dbReference>
<keyword evidence="3" id="KW-1185">Reference proteome</keyword>
<dbReference type="InterPro" id="IPR005094">
    <property type="entry name" value="Endonuclease_MobA/VirD2"/>
</dbReference>
<comment type="caution">
    <text evidence="2">The sequence shown here is derived from an EMBL/GenBank/DDBJ whole genome shotgun (WGS) entry which is preliminary data.</text>
</comment>
<name>R9I1Y1_9BACT</name>
<evidence type="ECO:0000313" key="2">
    <source>
        <dbReference type="EMBL" id="EOS10214.1"/>
    </source>
</evidence>
<feature type="domain" description="MobA/VirD2-like nuclease" evidence="1">
    <location>
        <begin position="17"/>
        <end position="146"/>
    </location>
</feature>